<accession>A0ABU1NKI9</accession>
<organism evidence="1 2">
    <name type="scientific">Variovorax soli</name>
    <dbReference type="NCBI Taxonomy" id="376815"/>
    <lineage>
        <taxon>Bacteria</taxon>
        <taxon>Pseudomonadati</taxon>
        <taxon>Pseudomonadota</taxon>
        <taxon>Betaproteobacteria</taxon>
        <taxon>Burkholderiales</taxon>
        <taxon>Comamonadaceae</taxon>
        <taxon>Variovorax</taxon>
    </lineage>
</organism>
<protein>
    <recommendedName>
        <fullName evidence="3">GYD domain-containing protein</fullName>
    </recommendedName>
</protein>
<reference evidence="1 2" key="1">
    <citation type="submission" date="2023-07" db="EMBL/GenBank/DDBJ databases">
        <title>Sorghum-associated microbial communities from plants grown in Nebraska, USA.</title>
        <authorList>
            <person name="Schachtman D."/>
        </authorList>
    </citation>
    <scope>NUCLEOTIDE SEQUENCE [LARGE SCALE GENOMIC DNA]</scope>
    <source>
        <strain evidence="1 2">DS1781</strain>
    </source>
</reference>
<evidence type="ECO:0008006" key="3">
    <source>
        <dbReference type="Google" id="ProtNLM"/>
    </source>
</evidence>
<evidence type="ECO:0000313" key="2">
    <source>
        <dbReference type="Proteomes" id="UP001184230"/>
    </source>
</evidence>
<gene>
    <name evidence="1" type="ORF">J2739_004645</name>
</gene>
<sequence>MNEIYALLWSKKSNGFHVEPLSRTAQSGMRFFQGNMTNDYLLIAFGTDDEVSAKADELRPLLIEREEVRRLYDSGKGDNAA</sequence>
<dbReference type="Proteomes" id="UP001184230">
    <property type="component" value="Unassembled WGS sequence"/>
</dbReference>
<dbReference type="RefSeq" id="WP_309906031.1">
    <property type="nucleotide sequence ID" value="NZ_JAVDRF010000012.1"/>
</dbReference>
<comment type="caution">
    <text evidence="1">The sequence shown here is derived from an EMBL/GenBank/DDBJ whole genome shotgun (WGS) entry which is preliminary data.</text>
</comment>
<dbReference type="EMBL" id="JAVDRF010000012">
    <property type="protein sequence ID" value="MDR6538852.1"/>
    <property type="molecule type" value="Genomic_DNA"/>
</dbReference>
<evidence type="ECO:0000313" key="1">
    <source>
        <dbReference type="EMBL" id="MDR6538852.1"/>
    </source>
</evidence>
<proteinExistence type="predicted"/>
<keyword evidence="2" id="KW-1185">Reference proteome</keyword>
<name>A0ABU1NKI9_9BURK</name>